<protein>
    <submittedName>
        <fullName evidence="1">Uncharacterized protein</fullName>
    </submittedName>
</protein>
<accession>A0A2P2QFN9</accession>
<name>A0A2P2QFN9_RHIMU</name>
<proteinExistence type="predicted"/>
<evidence type="ECO:0000313" key="1">
    <source>
        <dbReference type="EMBL" id="MBX65808.1"/>
    </source>
</evidence>
<sequence length="27" mass="3247">MHQSEHMTKQNMQLPIQLLRRSLLDPT</sequence>
<dbReference type="EMBL" id="GGEC01085324">
    <property type="protein sequence ID" value="MBX65808.1"/>
    <property type="molecule type" value="Transcribed_RNA"/>
</dbReference>
<organism evidence="1">
    <name type="scientific">Rhizophora mucronata</name>
    <name type="common">Asiatic mangrove</name>
    <dbReference type="NCBI Taxonomy" id="61149"/>
    <lineage>
        <taxon>Eukaryota</taxon>
        <taxon>Viridiplantae</taxon>
        <taxon>Streptophyta</taxon>
        <taxon>Embryophyta</taxon>
        <taxon>Tracheophyta</taxon>
        <taxon>Spermatophyta</taxon>
        <taxon>Magnoliopsida</taxon>
        <taxon>eudicotyledons</taxon>
        <taxon>Gunneridae</taxon>
        <taxon>Pentapetalae</taxon>
        <taxon>rosids</taxon>
        <taxon>fabids</taxon>
        <taxon>Malpighiales</taxon>
        <taxon>Rhizophoraceae</taxon>
        <taxon>Rhizophora</taxon>
    </lineage>
</organism>
<dbReference type="AlphaFoldDB" id="A0A2P2QFN9"/>
<reference evidence="1" key="1">
    <citation type="submission" date="2018-02" db="EMBL/GenBank/DDBJ databases">
        <title>Rhizophora mucronata_Transcriptome.</title>
        <authorList>
            <person name="Meera S.P."/>
            <person name="Sreeshan A."/>
            <person name="Augustine A."/>
        </authorList>
    </citation>
    <scope>NUCLEOTIDE SEQUENCE</scope>
    <source>
        <tissue evidence="1">Leaf</tissue>
    </source>
</reference>